<dbReference type="Gene3D" id="1.10.400.10">
    <property type="entry name" value="GI Alpha 1, domain 2-like"/>
    <property type="match status" value="2"/>
</dbReference>
<evidence type="ECO:0000256" key="1">
    <source>
        <dbReference type="ARBA" id="ARBA00007172"/>
    </source>
</evidence>
<organism evidence="11 12">
    <name type="scientific">Plectus sambesii</name>
    <dbReference type="NCBI Taxonomy" id="2011161"/>
    <lineage>
        <taxon>Eukaryota</taxon>
        <taxon>Metazoa</taxon>
        <taxon>Ecdysozoa</taxon>
        <taxon>Nematoda</taxon>
        <taxon>Chromadorea</taxon>
        <taxon>Plectida</taxon>
        <taxon>Plectina</taxon>
        <taxon>Plectoidea</taxon>
        <taxon>Plectidae</taxon>
        <taxon>Plectus</taxon>
    </lineage>
</organism>
<dbReference type="SUPFAM" id="SSF52540">
    <property type="entry name" value="P-loop containing nucleoside triphosphate hydrolases"/>
    <property type="match status" value="1"/>
</dbReference>
<dbReference type="InterPro" id="IPR027417">
    <property type="entry name" value="P-loop_NTPase"/>
</dbReference>
<dbReference type="GO" id="GO:0001664">
    <property type="term" value="F:G protein-coupled receptor binding"/>
    <property type="evidence" value="ECO:0007669"/>
    <property type="project" value="TreeGrafter"/>
</dbReference>
<evidence type="ECO:0000256" key="8">
    <source>
        <dbReference type="PIRSR" id="PIRSR601019-1"/>
    </source>
</evidence>
<evidence type="ECO:0000256" key="9">
    <source>
        <dbReference type="PIRSR" id="PIRSR601019-2"/>
    </source>
</evidence>
<keyword evidence="11" id="KW-1185">Reference proteome</keyword>
<dbReference type="SMART" id="SM00275">
    <property type="entry name" value="G_alpha"/>
    <property type="match status" value="1"/>
</dbReference>
<proteinExistence type="inferred from homology"/>
<name>A0A914VTW0_9BILA</name>
<dbReference type="CDD" id="cd00066">
    <property type="entry name" value="G-alpha"/>
    <property type="match status" value="1"/>
</dbReference>
<dbReference type="GO" id="GO:0005737">
    <property type="term" value="C:cytoplasm"/>
    <property type="evidence" value="ECO:0007669"/>
    <property type="project" value="TreeGrafter"/>
</dbReference>
<feature type="binding site" evidence="8">
    <location>
        <begin position="155"/>
        <end position="161"/>
    </location>
    <ligand>
        <name>GTP</name>
        <dbReference type="ChEBI" id="CHEBI:37565"/>
    </ligand>
</feature>
<dbReference type="Proteomes" id="UP000887566">
    <property type="component" value="Unplaced"/>
</dbReference>
<feature type="binding site" evidence="8">
    <location>
        <begin position="180"/>
        <end position="184"/>
    </location>
    <ligand>
        <name>GTP</name>
        <dbReference type="ChEBI" id="CHEBI:37565"/>
    </ligand>
</feature>
<dbReference type="GO" id="GO:0046872">
    <property type="term" value="F:metal ion binding"/>
    <property type="evidence" value="ECO:0007669"/>
    <property type="project" value="UniProtKB-KW"/>
</dbReference>
<keyword evidence="6" id="KW-0807">Transducer</keyword>
<dbReference type="FunFam" id="3.40.50.300:FF:006178">
    <property type="entry name" value="Guanine nucleotide-binding protein G(s) subunit alpha isoforms short"/>
    <property type="match status" value="1"/>
</dbReference>
<dbReference type="PROSITE" id="PS51882">
    <property type="entry name" value="G_ALPHA"/>
    <property type="match status" value="1"/>
</dbReference>
<evidence type="ECO:0000313" key="11">
    <source>
        <dbReference type="Proteomes" id="UP000887566"/>
    </source>
</evidence>
<dbReference type="GO" id="GO:0003924">
    <property type="term" value="F:GTPase activity"/>
    <property type="evidence" value="ECO:0007669"/>
    <property type="project" value="InterPro"/>
</dbReference>
<dbReference type="PANTHER" id="PTHR10218">
    <property type="entry name" value="GTP-BINDING PROTEIN ALPHA SUBUNIT"/>
    <property type="match status" value="1"/>
</dbReference>
<dbReference type="Pfam" id="PF00503">
    <property type="entry name" value="G-alpha"/>
    <property type="match status" value="2"/>
</dbReference>
<dbReference type="InterPro" id="IPR001019">
    <property type="entry name" value="Gprotein_alpha_su"/>
</dbReference>
<sequence>MILNCAACSKPLESFSDEYGPASAKCDANGKQERNPNNKSTARRRSLAIDRQISNDRRELLRMQKLLLIGAGESGKSTIVKQMKILHVSSYQEEERKERVPDIKQNVRDSILAILQAMDALEIPLQKEENIKRNFLDKVENIASCDYIPTEQDILHCRVKTTGIFETTFEVDRVRFHLFDVGGQRDERMKWIQCFNDVTAIIFVCACSSYNMVLEEDESKNRLVESLELFDSIWRNRWLKLISVILFLNKQDLLAEKIRSGRHKLEAYFPDFATYKIASDGL</sequence>
<keyword evidence="3 8" id="KW-0547">Nucleotide-binding</keyword>
<evidence type="ECO:0000313" key="12">
    <source>
        <dbReference type="WBParaSite" id="PSAMB.scaffold245size61711.g3724.t1"/>
    </source>
</evidence>
<feature type="region of interest" description="Disordered" evidence="10">
    <location>
        <begin position="19"/>
        <end position="44"/>
    </location>
</feature>
<evidence type="ECO:0000256" key="5">
    <source>
        <dbReference type="ARBA" id="ARBA00023134"/>
    </source>
</evidence>
<dbReference type="PANTHER" id="PTHR10218:SF212">
    <property type="entry name" value="G PROTEIN ALPHA S SUBUNIT"/>
    <property type="match status" value="1"/>
</dbReference>
<keyword evidence="5 8" id="KW-0342">GTP-binding</keyword>
<dbReference type="InterPro" id="IPR011025">
    <property type="entry name" value="GproteinA_insert"/>
</dbReference>
<dbReference type="GO" id="GO:0007191">
    <property type="term" value="P:adenylate cyclase-activating dopamine receptor signaling pathway"/>
    <property type="evidence" value="ECO:0007669"/>
    <property type="project" value="TreeGrafter"/>
</dbReference>
<evidence type="ECO:0000256" key="6">
    <source>
        <dbReference type="ARBA" id="ARBA00023224"/>
    </source>
</evidence>
<evidence type="ECO:0000256" key="2">
    <source>
        <dbReference type="ARBA" id="ARBA00022723"/>
    </source>
</evidence>
<dbReference type="GO" id="GO:0005834">
    <property type="term" value="C:heterotrimeric G-protein complex"/>
    <property type="evidence" value="ECO:0007669"/>
    <property type="project" value="TreeGrafter"/>
</dbReference>
<dbReference type="Gene3D" id="3.40.50.300">
    <property type="entry name" value="P-loop containing nucleotide triphosphate hydrolases"/>
    <property type="match status" value="2"/>
</dbReference>
<dbReference type="SUPFAM" id="SSF47895">
    <property type="entry name" value="Transducin (alpha subunit), insertion domain"/>
    <property type="match status" value="1"/>
</dbReference>
<protein>
    <recommendedName>
        <fullName evidence="7">Adenylate cyclase-stimulating G alpha protein</fullName>
    </recommendedName>
</protein>
<feature type="binding site" evidence="9">
    <location>
        <position position="77"/>
    </location>
    <ligand>
        <name>Mg(2+)</name>
        <dbReference type="ChEBI" id="CHEBI:18420"/>
    </ligand>
</feature>
<keyword evidence="2 9" id="KW-0479">Metal-binding</keyword>
<keyword evidence="4 9" id="KW-0460">Magnesium</keyword>
<evidence type="ECO:0000256" key="4">
    <source>
        <dbReference type="ARBA" id="ARBA00022842"/>
    </source>
</evidence>
<dbReference type="GO" id="GO:0005525">
    <property type="term" value="F:GTP binding"/>
    <property type="evidence" value="ECO:0007669"/>
    <property type="project" value="UniProtKB-KW"/>
</dbReference>
<feature type="binding site" evidence="8">
    <location>
        <begin position="249"/>
        <end position="252"/>
    </location>
    <ligand>
        <name>GTP</name>
        <dbReference type="ChEBI" id="CHEBI:37565"/>
    </ligand>
</feature>
<comment type="similarity">
    <text evidence="1">Belongs to the G-alpha family. G(s) subfamily.</text>
</comment>
<dbReference type="GO" id="GO:0031683">
    <property type="term" value="F:G-protein beta/gamma-subunit complex binding"/>
    <property type="evidence" value="ECO:0007669"/>
    <property type="project" value="InterPro"/>
</dbReference>
<accession>A0A914VTW0</accession>
<dbReference type="AlphaFoldDB" id="A0A914VTW0"/>
<dbReference type="WBParaSite" id="PSAMB.scaffold245size61711.g3724.t1">
    <property type="protein sequence ID" value="PSAMB.scaffold245size61711.g3724.t1"/>
    <property type="gene ID" value="PSAMB.scaffold245size61711.g3724"/>
</dbReference>
<evidence type="ECO:0000256" key="10">
    <source>
        <dbReference type="SAM" id="MobiDB-lite"/>
    </source>
</evidence>
<feature type="binding site" evidence="8">
    <location>
        <begin position="73"/>
        <end position="78"/>
    </location>
    <ligand>
        <name>GTP</name>
        <dbReference type="ChEBI" id="CHEBI:37565"/>
    </ligand>
</feature>
<dbReference type="PRINTS" id="PR00318">
    <property type="entry name" value="GPROTEINA"/>
</dbReference>
<evidence type="ECO:0000256" key="7">
    <source>
        <dbReference type="ARBA" id="ARBA00042247"/>
    </source>
</evidence>
<reference evidence="12" key="1">
    <citation type="submission" date="2022-11" db="UniProtKB">
        <authorList>
            <consortium name="WormBaseParasite"/>
        </authorList>
    </citation>
    <scope>IDENTIFICATION</scope>
</reference>
<feature type="binding site" evidence="9">
    <location>
        <position position="161"/>
    </location>
    <ligand>
        <name>Mg(2+)</name>
        <dbReference type="ChEBI" id="CHEBI:18420"/>
    </ligand>
</feature>
<evidence type="ECO:0000256" key="3">
    <source>
        <dbReference type="ARBA" id="ARBA00022741"/>
    </source>
</evidence>